<dbReference type="EMBL" id="BPLF01000005">
    <property type="protein sequence ID" value="GIX65905.1"/>
    <property type="molecule type" value="Genomic_DNA"/>
</dbReference>
<dbReference type="GO" id="GO:0006897">
    <property type="term" value="P:endocytosis"/>
    <property type="evidence" value="ECO:0007669"/>
    <property type="project" value="TreeGrafter"/>
</dbReference>
<dbReference type="InterPro" id="IPR000261">
    <property type="entry name" value="EH_dom"/>
</dbReference>
<evidence type="ECO:0000256" key="2">
    <source>
        <dbReference type="SAM" id="Coils"/>
    </source>
</evidence>
<feature type="domain" description="EH" evidence="4">
    <location>
        <begin position="10"/>
        <end position="100"/>
    </location>
</feature>
<dbReference type="Pfam" id="PF12763">
    <property type="entry name" value="EH"/>
    <property type="match status" value="2"/>
</dbReference>
<name>A0AAV4M113_BABCB</name>
<dbReference type="GO" id="GO:0005737">
    <property type="term" value="C:cytoplasm"/>
    <property type="evidence" value="ECO:0007669"/>
    <property type="project" value="TreeGrafter"/>
</dbReference>
<feature type="coiled-coil region" evidence="2">
    <location>
        <begin position="322"/>
        <end position="429"/>
    </location>
</feature>
<evidence type="ECO:0000259" key="5">
    <source>
        <dbReference type="PROSITE" id="PS50222"/>
    </source>
</evidence>
<evidence type="ECO:0000313" key="7">
    <source>
        <dbReference type="Proteomes" id="UP001497744"/>
    </source>
</evidence>
<dbReference type="GO" id="GO:0016197">
    <property type="term" value="P:endosomal transport"/>
    <property type="evidence" value="ECO:0007669"/>
    <property type="project" value="TreeGrafter"/>
</dbReference>
<dbReference type="AlphaFoldDB" id="A0AAV4M113"/>
<dbReference type="CDD" id="cd00052">
    <property type="entry name" value="EH"/>
    <property type="match status" value="2"/>
</dbReference>
<evidence type="ECO:0000256" key="1">
    <source>
        <dbReference type="ARBA" id="ARBA00022837"/>
    </source>
</evidence>
<keyword evidence="2" id="KW-0175">Coiled coil</keyword>
<accession>A0AAV4M113</accession>
<dbReference type="GO" id="GO:0005509">
    <property type="term" value="F:calcium ion binding"/>
    <property type="evidence" value="ECO:0007669"/>
    <property type="project" value="InterPro"/>
</dbReference>
<dbReference type="InterPro" id="IPR011992">
    <property type="entry name" value="EF-hand-dom_pair"/>
</dbReference>
<dbReference type="PROSITE" id="PS50222">
    <property type="entry name" value="EF_HAND_2"/>
    <property type="match status" value="1"/>
</dbReference>
<dbReference type="PROSITE" id="PS50031">
    <property type="entry name" value="EH"/>
    <property type="match status" value="2"/>
</dbReference>
<gene>
    <name evidence="6" type="ORF">BcabD6B2_53400</name>
</gene>
<evidence type="ECO:0000256" key="3">
    <source>
        <dbReference type="SAM" id="MobiDB-lite"/>
    </source>
</evidence>
<organism evidence="6 7">
    <name type="scientific">Babesia caballi</name>
    <dbReference type="NCBI Taxonomy" id="5871"/>
    <lineage>
        <taxon>Eukaryota</taxon>
        <taxon>Sar</taxon>
        <taxon>Alveolata</taxon>
        <taxon>Apicomplexa</taxon>
        <taxon>Aconoidasida</taxon>
        <taxon>Piroplasmida</taxon>
        <taxon>Babesiidae</taxon>
        <taxon>Babesia</taxon>
    </lineage>
</organism>
<dbReference type="SMART" id="SM00027">
    <property type="entry name" value="EH"/>
    <property type="match status" value="2"/>
</dbReference>
<evidence type="ECO:0000259" key="4">
    <source>
        <dbReference type="PROSITE" id="PS50031"/>
    </source>
</evidence>
<sequence length="526" mass="58425">MDSLAFAPALDSRLRRIFLRGDRRGFGALDGETARRLFRTSGLPDAVLFEIWNVADINQRGELDYRTFSLCCALIAYCQKHPDLVSRDDWLWHPQLPKRLCATTSSADGGPALDLSVLESPQHDERPLITPMEAVSYEKLFLAMDRDSDGFLDGAHVRDYYLMRNELGDEELSRIWEMADADGDGRLTLDEFMIMEHMVQTAVCHATSVTAPLPHTASRAASDQDPQGPRHLGTESKPVLRLAPDNPLLSASSSQTDMHGTKAHPEEINGGSRNGIPAGFEAAANSTALTGDSNRLDTVTTFPPPNHPEVMHYTGPAAAEEARQLRAHVASLKSHVQDLEADLARLAAENTQLRALYKTNGERASRLNSLRHTYSSELDEEMARLRAEERELHQLQDQLKAMRRDKLAAQAEQQALREALRHSEDAEQTMLRSLRGERDRLVAARGDRLQTARKKIDLLEALRQSCASGRDSKVTIRAINDSGAVRDSKGIRMAAVDGGMERRLNPLTGSLNASDWSQREGEAFPR</sequence>
<feature type="region of interest" description="Disordered" evidence="3">
    <location>
        <begin position="506"/>
        <end position="526"/>
    </location>
</feature>
<evidence type="ECO:0000313" key="6">
    <source>
        <dbReference type="EMBL" id="GIX65905.1"/>
    </source>
</evidence>
<dbReference type="PANTHER" id="PTHR11216">
    <property type="entry name" value="EH DOMAIN"/>
    <property type="match status" value="1"/>
</dbReference>
<keyword evidence="7" id="KW-1185">Reference proteome</keyword>
<feature type="compositionally biased region" description="Polar residues" evidence="3">
    <location>
        <begin position="507"/>
        <end position="516"/>
    </location>
</feature>
<keyword evidence="1" id="KW-0106">Calcium</keyword>
<dbReference type="SUPFAM" id="SSF90257">
    <property type="entry name" value="Myosin rod fragments"/>
    <property type="match status" value="1"/>
</dbReference>
<dbReference type="SMART" id="SM00054">
    <property type="entry name" value="EFh"/>
    <property type="match status" value="3"/>
</dbReference>
<dbReference type="Gene3D" id="1.10.238.10">
    <property type="entry name" value="EF-hand"/>
    <property type="match status" value="2"/>
</dbReference>
<comment type="caution">
    <text evidence="6">The sequence shown here is derived from an EMBL/GenBank/DDBJ whole genome shotgun (WGS) entry which is preliminary data.</text>
</comment>
<dbReference type="GeneID" id="94197386"/>
<feature type="compositionally biased region" description="Polar residues" evidence="3">
    <location>
        <begin position="249"/>
        <end position="258"/>
    </location>
</feature>
<feature type="region of interest" description="Disordered" evidence="3">
    <location>
        <begin position="216"/>
        <end position="269"/>
    </location>
</feature>
<feature type="compositionally biased region" description="Basic and acidic residues" evidence="3">
    <location>
        <begin position="517"/>
        <end position="526"/>
    </location>
</feature>
<dbReference type="GO" id="GO:0005886">
    <property type="term" value="C:plasma membrane"/>
    <property type="evidence" value="ECO:0007669"/>
    <property type="project" value="TreeGrafter"/>
</dbReference>
<dbReference type="InterPro" id="IPR018247">
    <property type="entry name" value="EF_Hand_1_Ca_BS"/>
</dbReference>
<feature type="domain" description="EH" evidence="4">
    <location>
        <begin position="133"/>
        <end position="214"/>
    </location>
</feature>
<dbReference type="InterPro" id="IPR002048">
    <property type="entry name" value="EF_hand_dom"/>
</dbReference>
<feature type="domain" description="EF-hand" evidence="5">
    <location>
        <begin position="167"/>
        <end position="202"/>
    </location>
</feature>
<dbReference type="Proteomes" id="UP001497744">
    <property type="component" value="Unassembled WGS sequence"/>
</dbReference>
<protein>
    <submittedName>
        <fullName evidence="6">Formin 2, putative</fullName>
    </submittedName>
</protein>
<reference evidence="6 7" key="1">
    <citation type="submission" date="2021-06" db="EMBL/GenBank/DDBJ databases">
        <title>Genome sequence of Babesia caballi.</title>
        <authorList>
            <person name="Yamagishi J."/>
            <person name="Kidaka T."/>
            <person name="Ochi A."/>
        </authorList>
    </citation>
    <scope>NUCLEOTIDE SEQUENCE [LARGE SCALE GENOMIC DNA]</scope>
    <source>
        <strain evidence="6">USDA-D6B2</strain>
    </source>
</reference>
<dbReference type="PROSITE" id="PS00018">
    <property type="entry name" value="EF_HAND_1"/>
    <property type="match status" value="1"/>
</dbReference>
<dbReference type="RefSeq" id="XP_067717974.1">
    <property type="nucleotide sequence ID" value="XM_067861873.1"/>
</dbReference>
<dbReference type="SUPFAM" id="SSF47473">
    <property type="entry name" value="EF-hand"/>
    <property type="match status" value="1"/>
</dbReference>
<proteinExistence type="predicted"/>